<name>A0A919TNZ2_9ACTN</name>
<dbReference type="RefSeq" id="WP_203683757.1">
    <property type="nucleotide sequence ID" value="NZ_BOMW01000062.1"/>
</dbReference>
<organism evidence="2 3">
    <name type="scientific">Actinoplanes siamensis</name>
    <dbReference type="NCBI Taxonomy" id="1223317"/>
    <lineage>
        <taxon>Bacteria</taxon>
        <taxon>Bacillati</taxon>
        <taxon>Actinomycetota</taxon>
        <taxon>Actinomycetes</taxon>
        <taxon>Micromonosporales</taxon>
        <taxon>Micromonosporaceae</taxon>
        <taxon>Actinoplanes</taxon>
    </lineage>
</organism>
<protein>
    <recommendedName>
        <fullName evidence="1">Peptidase C14 caspase domain-containing protein</fullName>
    </recommendedName>
</protein>
<dbReference type="EMBL" id="BOMW01000062">
    <property type="protein sequence ID" value="GIF08395.1"/>
    <property type="molecule type" value="Genomic_DNA"/>
</dbReference>
<dbReference type="GO" id="GO:0004197">
    <property type="term" value="F:cysteine-type endopeptidase activity"/>
    <property type="evidence" value="ECO:0007669"/>
    <property type="project" value="InterPro"/>
</dbReference>
<proteinExistence type="predicted"/>
<dbReference type="PANTHER" id="PTHR48104">
    <property type="entry name" value="METACASPASE-4"/>
    <property type="match status" value="1"/>
</dbReference>
<evidence type="ECO:0000313" key="3">
    <source>
        <dbReference type="Proteomes" id="UP000629619"/>
    </source>
</evidence>
<dbReference type="PANTHER" id="PTHR48104:SF30">
    <property type="entry name" value="METACASPASE-1"/>
    <property type="match status" value="1"/>
</dbReference>
<dbReference type="AlphaFoldDB" id="A0A919TNZ2"/>
<keyword evidence="3" id="KW-1185">Reference proteome</keyword>
<dbReference type="GO" id="GO:0006508">
    <property type="term" value="P:proteolysis"/>
    <property type="evidence" value="ECO:0007669"/>
    <property type="project" value="InterPro"/>
</dbReference>
<feature type="domain" description="Peptidase C14 caspase" evidence="1">
    <location>
        <begin position="4"/>
        <end position="253"/>
    </location>
</feature>
<reference evidence="2" key="1">
    <citation type="submission" date="2021-01" db="EMBL/GenBank/DDBJ databases">
        <title>Whole genome shotgun sequence of Actinoplanes siamensis NBRC 109076.</title>
        <authorList>
            <person name="Komaki H."/>
            <person name="Tamura T."/>
        </authorList>
    </citation>
    <scope>NUCLEOTIDE SEQUENCE</scope>
    <source>
        <strain evidence="2">NBRC 109076</strain>
    </source>
</reference>
<dbReference type="GO" id="GO:0005737">
    <property type="term" value="C:cytoplasm"/>
    <property type="evidence" value="ECO:0007669"/>
    <property type="project" value="TreeGrafter"/>
</dbReference>
<accession>A0A919TNZ2</accession>
<dbReference type="Proteomes" id="UP000629619">
    <property type="component" value="Unassembled WGS sequence"/>
</dbReference>
<evidence type="ECO:0000313" key="2">
    <source>
        <dbReference type="EMBL" id="GIF08395.1"/>
    </source>
</evidence>
<evidence type="ECO:0000259" key="1">
    <source>
        <dbReference type="Pfam" id="PF00656"/>
    </source>
</evidence>
<dbReference type="Gene3D" id="3.40.50.1460">
    <property type="match status" value="1"/>
</dbReference>
<comment type="caution">
    <text evidence="2">The sequence shown here is derived from an EMBL/GenBank/DDBJ whole genome shotgun (WGS) entry which is preliminary data.</text>
</comment>
<gene>
    <name evidence="2" type="ORF">Asi03nite_59330</name>
</gene>
<sequence length="586" mass="62883">MTVFALLVGIDTYAASEVTGLRGCRNDVIATAAFLRSRRVASEIVQLHDAAATRAAVIDGLHRHLGQAGPGDTALFWFSGHGSQVRVPAGLQHLESGPLMQTLVCADSRTPGVPDLLDKELSLLLDAIAERGAHVAVVLDSCHSGGATREAAQVRSTPGLRAAEPPPVLLPELGGRPYRSVGATEPRHVALAAARRFELALEMELDGHRRGVFSWALLRALHRLGAAATYRQLLVAARVGVESRAGGQVPELYPEVPGVADQPFLGGATVAPGAGMLIRHGRDGWELDAGSCHGLPATGELRVALPGSRPPREARVTRVLTERSLVSPIGWHPDPERQYPVLLTRVPLPATTVAGLPAEELRGSPFVRPAGLSETPELRVLRGGRIEGPDGEVIGGSGPVLRRLEHVARWRQIRDLENPLSRLAGAISMEIIAGGREVVAEGGEINLWYDRGAPPEITIRLRNRTQRRLYCVLLDLTSGYRVHAQLFPGAFIDGRSDGWALDGRPVRVALPSGRRARPGAAVRDWLKLLVAEEQFGSLPFDLPALDQGVAGSRGPLLLHGLRDMGEADDAYDWTTLTVPVHTRVPQ</sequence>
<dbReference type="InterPro" id="IPR011600">
    <property type="entry name" value="Pept_C14_caspase"/>
</dbReference>
<dbReference type="InterPro" id="IPR050452">
    <property type="entry name" value="Metacaspase"/>
</dbReference>
<dbReference type="Pfam" id="PF00656">
    <property type="entry name" value="Peptidase_C14"/>
    <property type="match status" value="1"/>
</dbReference>